<comment type="caution">
    <text evidence="1">The sequence shown here is derived from an EMBL/GenBank/DDBJ whole genome shotgun (WGS) entry which is preliminary data.</text>
</comment>
<proteinExistence type="predicted"/>
<evidence type="ECO:0000313" key="1">
    <source>
        <dbReference type="EMBL" id="OXE47776.1"/>
    </source>
</evidence>
<dbReference type="RefSeq" id="WP_066595336.1">
    <property type="nucleotide sequence ID" value="NZ_CAJTBZ010000007.1"/>
</dbReference>
<sequence length="116" mass="13274">MLIFSRNRGPWVVTAFVVVVATGSFIKFQADAEKEAAAIEKDKQSFVAFNQSVQKELGKAHKLINSELLFEFYRCGILSNREKSYCNAKTDEVFKQLNSEQQKALVPVFKKFFMPE</sequence>
<dbReference type="GeneID" id="78362817"/>
<protein>
    <submittedName>
        <fullName evidence="1">Uncharacterized protein</fullName>
    </submittedName>
</protein>
<name>A0A227KIN5_9BURK</name>
<gene>
    <name evidence="1" type="ORF">ADH67_08355</name>
</gene>
<dbReference type="Proteomes" id="UP000214610">
    <property type="component" value="Unassembled WGS sequence"/>
</dbReference>
<dbReference type="AlphaFoldDB" id="A0A227KIN5"/>
<keyword evidence="2" id="KW-1185">Reference proteome</keyword>
<evidence type="ECO:0000313" key="2">
    <source>
        <dbReference type="Proteomes" id="UP000214610"/>
    </source>
</evidence>
<dbReference type="EMBL" id="NHMP01000004">
    <property type="protein sequence ID" value="OXE47776.1"/>
    <property type="molecule type" value="Genomic_DNA"/>
</dbReference>
<organism evidence="1 2">
    <name type="scientific">Turicimonas muris</name>
    <dbReference type="NCBI Taxonomy" id="1796652"/>
    <lineage>
        <taxon>Bacteria</taxon>
        <taxon>Pseudomonadati</taxon>
        <taxon>Pseudomonadota</taxon>
        <taxon>Betaproteobacteria</taxon>
        <taxon>Burkholderiales</taxon>
        <taxon>Sutterellaceae</taxon>
        <taxon>Turicimonas</taxon>
    </lineage>
</organism>
<reference evidence="2" key="1">
    <citation type="submission" date="2017-05" db="EMBL/GenBank/DDBJ databases">
        <title>Improved OligoMM genomes.</title>
        <authorList>
            <person name="Garzetti D."/>
        </authorList>
    </citation>
    <scope>NUCLEOTIDE SEQUENCE [LARGE SCALE GENOMIC DNA]</scope>
    <source>
        <strain evidence="2">YL45</strain>
    </source>
</reference>
<accession>A0A227KIN5</accession>